<gene>
    <name evidence="2" type="ORF">GT037_000094</name>
</gene>
<feature type="region of interest" description="Disordered" evidence="1">
    <location>
        <begin position="532"/>
        <end position="555"/>
    </location>
</feature>
<feature type="region of interest" description="Disordered" evidence="1">
    <location>
        <begin position="264"/>
        <end position="306"/>
    </location>
</feature>
<reference evidence="2" key="2">
    <citation type="submission" date="2020-08" db="EMBL/GenBank/DDBJ databases">
        <title>Draft Genome Sequence of Cumin Blight Pathogen Alternaria burnsii.</title>
        <authorList>
            <person name="Feng Z."/>
        </authorList>
    </citation>
    <scope>NUCLEOTIDE SEQUENCE</scope>
    <source>
        <strain evidence="2">CBS107.38</strain>
    </source>
</reference>
<feature type="region of interest" description="Disordered" evidence="1">
    <location>
        <begin position="434"/>
        <end position="456"/>
    </location>
</feature>
<proteinExistence type="predicted"/>
<feature type="compositionally biased region" description="Basic and acidic residues" evidence="1">
    <location>
        <begin position="754"/>
        <end position="770"/>
    </location>
</feature>
<feature type="region of interest" description="Disordered" evidence="1">
    <location>
        <begin position="713"/>
        <end position="733"/>
    </location>
</feature>
<protein>
    <submittedName>
        <fullName evidence="2">Uncharacterized protein</fullName>
    </submittedName>
</protein>
<dbReference type="Proteomes" id="UP000596902">
    <property type="component" value="Unassembled WGS sequence"/>
</dbReference>
<feature type="compositionally biased region" description="Low complexity" evidence="1">
    <location>
        <begin position="590"/>
        <end position="599"/>
    </location>
</feature>
<dbReference type="RefSeq" id="XP_038790997.1">
    <property type="nucleotide sequence ID" value="XM_038925141.1"/>
</dbReference>
<feature type="region of interest" description="Disordered" evidence="1">
    <location>
        <begin position="573"/>
        <end position="601"/>
    </location>
</feature>
<accession>A0A8H7BFS8</accession>
<feature type="compositionally biased region" description="Polar residues" evidence="1">
    <location>
        <begin position="271"/>
        <end position="288"/>
    </location>
</feature>
<dbReference type="AlphaFoldDB" id="A0A8H7BFS8"/>
<reference evidence="2" key="1">
    <citation type="submission" date="2020-01" db="EMBL/GenBank/DDBJ databases">
        <authorList>
            <person name="Feng Z.H.Z."/>
        </authorList>
    </citation>
    <scope>NUCLEOTIDE SEQUENCE</scope>
    <source>
        <strain evidence="2">CBS107.38</strain>
    </source>
</reference>
<comment type="caution">
    <text evidence="2">The sequence shown here is derived from an EMBL/GenBank/DDBJ whole genome shotgun (WGS) entry which is preliminary data.</text>
</comment>
<organism evidence="2 3">
    <name type="scientific">Alternaria burnsii</name>
    <dbReference type="NCBI Taxonomy" id="1187904"/>
    <lineage>
        <taxon>Eukaryota</taxon>
        <taxon>Fungi</taxon>
        <taxon>Dikarya</taxon>
        <taxon>Ascomycota</taxon>
        <taxon>Pezizomycotina</taxon>
        <taxon>Dothideomycetes</taxon>
        <taxon>Pleosporomycetidae</taxon>
        <taxon>Pleosporales</taxon>
        <taxon>Pleosporineae</taxon>
        <taxon>Pleosporaceae</taxon>
        <taxon>Alternaria</taxon>
        <taxon>Alternaria sect. Alternaria</taxon>
    </lineage>
</organism>
<evidence type="ECO:0000256" key="1">
    <source>
        <dbReference type="SAM" id="MobiDB-lite"/>
    </source>
</evidence>
<feature type="region of interest" description="Disordered" evidence="1">
    <location>
        <begin position="754"/>
        <end position="776"/>
    </location>
</feature>
<sequence>MSQFFEGSTVVPSMFTVSKTTSHTTTPREFEQIRARWETIPLAEGEAAAMVGWREKPAAHQAVNGEPHENGATKFRRKLSYGFAFISNPLLQRKTIPARQQVSVPLSTATEPSASDITTEDSICGPPLAPVLPFTPPKLSSGASEQPVTVPLSRTLPMSTDVDVTPKPLPRSRTLSFIPLPVRSEPSSFVAEVEGAVKSHSIAAMPRPEPNSALSKIPTPSPPSVERRRSNPRLHIHQHASYRASQQIKHIATAHALAAANNGSPVRHSYQVRSRTTPNLAKDSNPSQPARFMAPRRPGPKRTANAPIAQKPVLQENIPTDRRITHRRSQIQERTLKRESLAVPGTLNNRRSFGPGPLLLQSREPSFATPLPVRKRMSSQFAQQTPVTVKRIQPQEETKILTPSSPQVSEVTVNQPRDIGYAGLTPEKTELIDPVMPRPHTDRDLQRKTLGTPNGLGGVWRSSRALALKTHEVSKLPRSYTFHNLGARREVAPPVPRIPEQYRTVSFPNLIQPVRMDQKDTNRSHQDYIVSDTNSCESIPEETEDEKNTTPAYPPYYPGGGLIASVESSGSSGEISAFPSVTTTAPETARSTSGSSSTRPWSVLEEGTLEVADIEKVKDYMPPLYWAGRFQARYDKWRTDAMDAELNTGYQPDGLLRQCKLNQEKLAACYILGQLRDLCTSDQAADSLWEFEYKYRKDNKLLGNSLDIPSMSLRKQEDSATSAGTGTGPFGRAIRKLTPRKASLVDLMKGKRWNKSDEAKSEDVAERNQETESECS</sequence>
<name>A0A8H7BFS8_9PLEO</name>
<dbReference type="EMBL" id="JAAABM010000001">
    <property type="protein sequence ID" value="KAF7681118.1"/>
    <property type="molecule type" value="Genomic_DNA"/>
</dbReference>
<evidence type="ECO:0000313" key="2">
    <source>
        <dbReference type="EMBL" id="KAF7681118.1"/>
    </source>
</evidence>
<dbReference type="GeneID" id="62198319"/>
<feature type="region of interest" description="Disordered" evidence="1">
    <location>
        <begin position="205"/>
        <end position="229"/>
    </location>
</feature>
<keyword evidence="3" id="KW-1185">Reference proteome</keyword>
<evidence type="ECO:0000313" key="3">
    <source>
        <dbReference type="Proteomes" id="UP000596902"/>
    </source>
</evidence>